<sequence>MTAQESELLQNLRNEMAEIKMLLAQVVENAGSDGNKSSLPPSDKEYLTVDEAAAYIGAKRSYIYRLTHEKRVSFTKPGGNRVLIKRSDLQAWLETNRVKSQDEIHQDVVAYITGSRRGRRAS</sequence>
<gene>
    <name evidence="3" type="primary">P002</name>
    <name evidence="4" type="ORF">I3679_019615</name>
</gene>
<reference evidence="3" key="1">
    <citation type="journal article" date="2014" name="J. Antimicrob. Chemother.">
        <title>Proteus genomic island 1 (PGI1), a new resistance genomic island from two Proteus mirabilis French clinical isolates.</title>
        <authorList>
            <person name="Siebor E."/>
            <person name="Neuwirth C."/>
        </authorList>
    </citation>
    <scope>NUCLEOTIDE SEQUENCE</scope>
    <source>
        <strain evidence="2">PmCHA</strain>
        <strain evidence="3">PmCHE</strain>
    </source>
</reference>
<dbReference type="Gene3D" id="3.90.105.50">
    <property type="match status" value="1"/>
</dbReference>
<dbReference type="EMBL" id="KJ439039">
    <property type="protein sequence ID" value="AIG56602.1"/>
    <property type="molecule type" value="Genomic_DNA"/>
</dbReference>
<evidence type="ECO:0000313" key="3">
    <source>
        <dbReference type="EMBL" id="AIG56602.1"/>
    </source>
</evidence>
<dbReference type="GO" id="GO:0003677">
    <property type="term" value="F:DNA binding"/>
    <property type="evidence" value="ECO:0007669"/>
    <property type="project" value="InterPro"/>
</dbReference>
<dbReference type="EMBL" id="KJ411925">
    <property type="protein sequence ID" value="AIG56518.1"/>
    <property type="molecule type" value="Genomic_DNA"/>
</dbReference>
<dbReference type="InterPro" id="IPR038148">
    <property type="entry name" value="Tn1545/Tn916_Xis"/>
</dbReference>
<dbReference type="NCBIfam" id="TIGR01764">
    <property type="entry name" value="excise"/>
    <property type="match status" value="1"/>
</dbReference>
<dbReference type="InterPro" id="IPR010093">
    <property type="entry name" value="SinI_DNA-bd"/>
</dbReference>
<evidence type="ECO:0000313" key="2">
    <source>
        <dbReference type="EMBL" id="AIG56518.1"/>
    </source>
</evidence>
<protein>
    <submittedName>
        <fullName evidence="4">Helix-turn-helix domain-containing protein</fullName>
    </submittedName>
    <submittedName>
        <fullName evidence="3">p002</fullName>
    </submittedName>
</protein>
<feature type="domain" description="Helix-turn-helix" evidence="1">
    <location>
        <begin position="46"/>
        <end position="97"/>
    </location>
</feature>
<evidence type="ECO:0000259" key="1">
    <source>
        <dbReference type="Pfam" id="PF12728"/>
    </source>
</evidence>
<dbReference type="AlphaFoldDB" id="A0A075TDI2"/>
<dbReference type="InterPro" id="IPR041657">
    <property type="entry name" value="HTH_17"/>
</dbReference>
<proteinExistence type="predicted"/>
<dbReference type="InterPro" id="IPR009061">
    <property type="entry name" value="DNA-bd_dom_put_sf"/>
</dbReference>
<dbReference type="Pfam" id="PF12728">
    <property type="entry name" value="HTH_17"/>
    <property type="match status" value="1"/>
</dbReference>
<dbReference type="SUPFAM" id="SSF46955">
    <property type="entry name" value="Putative DNA-binding domain"/>
    <property type="match status" value="1"/>
</dbReference>
<dbReference type="EMBL" id="JADQCH020000002">
    <property type="protein sequence ID" value="MEY2345201.1"/>
    <property type="molecule type" value="Genomic_DNA"/>
</dbReference>
<organism evidence="3">
    <name type="scientific">Proteus mirabilis</name>
    <dbReference type="NCBI Taxonomy" id="584"/>
    <lineage>
        <taxon>Bacteria</taxon>
        <taxon>Pseudomonadati</taxon>
        <taxon>Pseudomonadota</taxon>
        <taxon>Gammaproteobacteria</taxon>
        <taxon>Enterobacterales</taxon>
        <taxon>Morganellaceae</taxon>
        <taxon>Proteus</taxon>
    </lineage>
</organism>
<dbReference type="PATRIC" id="fig|584.121.peg.1679"/>
<reference evidence="4" key="2">
    <citation type="submission" date="2021-05" db="EMBL/GenBank/DDBJ databases">
        <title>First report of NDM-5 and VEB-6 producing Proteus mirabilis isolated from blood of a sepsis patient in Kolkata, India.</title>
        <authorList>
            <person name="Halder G."/>
            <person name="Chaudhuri B."/>
            <person name="Dutta S."/>
        </authorList>
    </citation>
    <scope>NUCLEOTIDE SEQUENCE [LARGE SCALE GENOMIC DNA]</scope>
    <source>
        <strain evidence="4">7049</strain>
    </source>
</reference>
<evidence type="ECO:0000313" key="4">
    <source>
        <dbReference type="EMBL" id="MEY2345201.1"/>
    </source>
</evidence>
<name>A0A075TDI2_PROMI</name>
<accession>A0A075TDI2</accession>
<dbReference type="RefSeq" id="WP_000126620.1">
    <property type="nucleotide sequence ID" value="NZ_CP020052.1"/>
</dbReference>